<dbReference type="Proteomes" id="UP001501391">
    <property type="component" value="Unassembled WGS sequence"/>
</dbReference>
<reference evidence="3" key="1">
    <citation type="journal article" date="2019" name="Int. J. Syst. Evol. Microbiol.">
        <title>The Global Catalogue of Microorganisms (GCM) 10K type strain sequencing project: providing services to taxonomists for standard genome sequencing and annotation.</title>
        <authorList>
            <consortium name="The Broad Institute Genomics Platform"/>
            <consortium name="The Broad Institute Genome Sequencing Center for Infectious Disease"/>
            <person name="Wu L."/>
            <person name="Ma J."/>
        </authorList>
    </citation>
    <scope>NUCLEOTIDE SEQUENCE [LARGE SCALE GENOMIC DNA]</scope>
    <source>
        <strain evidence="3">JCM 14924</strain>
    </source>
</reference>
<organism evidence="2 3">
    <name type="scientific">Streptomyces bangladeshensis</name>
    <dbReference type="NCBI Taxonomy" id="295352"/>
    <lineage>
        <taxon>Bacteria</taxon>
        <taxon>Bacillati</taxon>
        <taxon>Actinomycetota</taxon>
        <taxon>Actinomycetes</taxon>
        <taxon>Kitasatosporales</taxon>
        <taxon>Streptomycetaceae</taxon>
        <taxon>Streptomyces</taxon>
    </lineage>
</organism>
<feature type="compositionally biased region" description="Basic residues" evidence="1">
    <location>
        <begin position="51"/>
        <end position="63"/>
    </location>
</feature>
<evidence type="ECO:0000256" key="1">
    <source>
        <dbReference type="SAM" id="MobiDB-lite"/>
    </source>
</evidence>
<evidence type="ECO:0000313" key="3">
    <source>
        <dbReference type="Proteomes" id="UP001501391"/>
    </source>
</evidence>
<feature type="compositionally biased region" description="Gly residues" evidence="1">
    <location>
        <begin position="14"/>
        <end position="25"/>
    </location>
</feature>
<proteinExistence type="predicted"/>
<comment type="caution">
    <text evidence="2">The sequence shown here is derived from an EMBL/GenBank/DDBJ whole genome shotgun (WGS) entry which is preliminary data.</text>
</comment>
<evidence type="ECO:0000313" key="2">
    <source>
        <dbReference type="EMBL" id="GAA2198360.1"/>
    </source>
</evidence>
<feature type="compositionally biased region" description="Basic residues" evidence="1">
    <location>
        <begin position="1"/>
        <end position="11"/>
    </location>
</feature>
<feature type="region of interest" description="Disordered" evidence="1">
    <location>
        <begin position="1"/>
        <end position="83"/>
    </location>
</feature>
<dbReference type="EMBL" id="BAAAOQ010000013">
    <property type="protein sequence ID" value="GAA2198360.1"/>
    <property type="molecule type" value="Genomic_DNA"/>
</dbReference>
<accession>A0ABP5NFD3</accession>
<keyword evidence="3" id="KW-1185">Reference proteome</keyword>
<protein>
    <submittedName>
        <fullName evidence="2">Uncharacterized protein</fullName>
    </submittedName>
</protein>
<sequence length="83" mass="8662">MSPKKTSRTRRGPSGAGGAGDGGGATVSSPAGATTGLRFTSVVPRTDRSPRRTCRISRVRRQLRATAASYGTARDGAEFHSNR</sequence>
<gene>
    <name evidence="2" type="ORF">GCM10009787_40700</name>
</gene>
<name>A0ABP5NFD3_9ACTN</name>